<protein>
    <submittedName>
        <fullName evidence="1">Uncharacterized protein</fullName>
    </submittedName>
</protein>
<reference evidence="1" key="1">
    <citation type="submission" date="2018-06" db="EMBL/GenBank/DDBJ databases">
        <authorList>
            <person name="Zhirakovskaya E."/>
        </authorList>
    </citation>
    <scope>NUCLEOTIDE SEQUENCE</scope>
</reference>
<dbReference type="AlphaFoldDB" id="A0A3B1D0E8"/>
<dbReference type="EMBL" id="UOGE01000100">
    <property type="protein sequence ID" value="VAX25085.1"/>
    <property type="molecule type" value="Genomic_DNA"/>
</dbReference>
<proteinExistence type="predicted"/>
<sequence length="364" mass="37883">MSDKENELIKFDKFKPLPRRIFLGDLLKLTKALALGSIAYPSGLLLASGCGNLSSKTVPGKDDASISVQINGATGTDQDGNPLIRANSRDLLEFVATVRGLSSSVGFFLSSNWGSFQGGVIGADGYTYYTADQEGKSRAVFVAGASAGRAELQVKSKQKTASQYITFDFATLTIFPSRIQIDGKGATPVNVVARGGLPPIEWSVSSPRAISITPTSADSVRLMVADWDALQDTGATGVILYAFDAEGQIAQAVITSGVSSCTTGLMTVSPTTGVKTEIATNGITVSVTLDDFDRGSATSVVATVTGPGINSTLTLTQWLTQGIFQGLFTLDSSSAASGTYTFSVPEETDATCTPGTTIGTFKVS</sequence>
<organism evidence="1">
    <name type="scientific">hydrothermal vent metagenome</name>
    <dbReference type="NCBI Taxonomy" id="652676"/>
    <lineage>
        <taxon>unclassified sequences</taxon>
        <taxon>metagenomes</taxon>
        <taxon>ecological metagenomes</taxon>
    </lineage>
</organism>
<name>A0A3B1D0E8_9ZZZZ</name>
<gene>
    <name evidence="1" type="ORF">MNBD_NITROSPINAE02-862</name>
</gene>
<accession>A0A3B1D0E8</accession>
<evidence type="ECO:0000313" key="1">
    <source>
        <dbReference type="EMBL" id="VAX25085.1"/>
    </source>
</evidence>